<dbReference type="InterPro" id="IPR006685">
    <property type="entry name" value="MscS_channel_2nd"/>
</dbReference>
<dbReference type="GO" id="GO:0006874">
    <property type="term" value="P:intracellular calcium ion homeostasis"/>
    <property type="evidence" value="ECO:0007669"/>
    <property type="project" value="TreeGrafter"/>
</dbReference>
<evidence type="ECO:0000256" key="3">
    <source>
        <dbReference type="ARBA" id="ARBA00022837"/>
    </source>
</evidence>
<protein>
    <submittedName>
        <fullName evidence="9">MscS family protein</fullName>
    </submittedName>
</protein>
<feature type="transmembrane region" description="Helical" evidence="7">
    <location>
        <begin position="161"/>
        <end position="182"/>
    </location>
</feature>
<evidence type="ECO:0000313" key="10">
    <source>
        <dbReference type="Proteomes" id="UP000383932"/>
    </source>
</evidence>
<comment type="subcellular location">
    <subcellularLocation>
        <location evidence="1">Membrane</location>
    </subcellularLocation>
</comment>
<evidence type="ECO:0000256" key="4">
    <source>
        <dbReference type="ARBA" id="ARBA00022989"/>
    </source>
</evidence>
<dbReference type="Pfam" id="PF25886">
    <property type="entry name" value="Msy1"/>
    <property type="match status" value="1"/>
</dbReference>
<dbReference type="SMART" id="SM00054">
    <property type="entry name" value="EFh"/>
    <property type="match status" value="1"/>
</dbReference>
<dbReference type="EMBL" id="SSOP01000016">
    <property type="protein sequence ID" value="KAB5594754.1"/>
    <property type="molecule type" value="Genomic_DNA"/>
</dbReference>
<dbReference type="PANTHER" id="PTHR31323">
    <property type="entry name" value="MECHANOSENSITIVE ION CHANNEL PROTEIN MSY2"/>
    <property type="match status" value="1"/>
</dbReference>
<proteinExistence type="predicted"/>
<dbReference type="InterPro" id="IPR002048">
    <property type="entry name" value="EF_hand_dom"/>
</dbReference>
<evidence type="ECO:0000313" key="9">
    <source>
        <dbReference type="EMBL" id="KAB5594754.1"/>
    </source>
</evidence>
<dbReference type="SUPFAM" id="SSF47473">
    <property type="entry name" value="EF-hand"/>
    <property type="match status" value="1"/>
</dbReference>
<keyword evidence="3" id="KW-0106">Calcium</keyword>
<dbReference type="PROSITE" id="PS00018">
    <property type="entry name" value="EF_HAND_1"/>
    <property type="match status" value="1"/>
</dbReference>
<evidence type="ECO:0000256" key="7">
    <source>
        <dbReference type="SAM" id="Phobius"/>
    </source>
</evidence>
<evidence type="ECO:0000256" key="2">
    <source>
        <dbReference type="ARBA" id="ARBA00022692"/>
    </source>
</evidence>
<feature type="compositionally biased region" description="Basic residues" evidence="6">
    <location>
        <begin position="257"/>
        <end position="268"/>
    </location>
</feature>
<dbReference type="Gene3D" id="2.30.30.60">
    <property type="match status" value="1"/>
</dbReference>
<dbReference type="SUPFAM" id="SSF50182">
    <property type="entry name" value="Sm-like ribonucleoproteins"/>
    <property type="match status" value="1"/>
</dbReference>
<evidence type="ECO:0000256" key="5">
    <source>
        <dbReference type="ARBA" id="ARBA00023136"/>
    </source>
</evidence>
<feature type="transmembrane region" description="Helical" evidence="7">
    <location>
        <begin position="83"/>
        <end position="103"/>
    </location>
</feature>
<evidence type="ECO:0000259" key="8">
    <source>
        <dbReference type="PROSITE" id="PS50222"/>
    </source>
</evidence>
<feature type="region of interest" description="Disordered" evidence="6">
    <location>
        <begin position="252"/>
        <end position="312"/>
    </location>
</feature>
<feature type="transmembrane region" description="Helical" evidence="7">
    <location>
        <begin position="123"/>
        <end position="149"/>
    </location>
</feature>
<dbReference type="AlphaFoldDB" id="A0A5N5QST8"/>
<reference evidence="9 10" key="1">
    <citation type="journal article" date="2019" name="Fungal Biol. Biotechnol.">
        <title>Draft genome sequence of fastidious pathogen Ceratobasidium theobromae, which causes vascular-streak dieback in Theobroma cacao.</title>
        <authorList>
            <person name="Ali S.S."/>
            <person name="Asman A."/>
            <person name="Shao J."/>
            <person name="Firmansyah A.P."/>
            <person name="Susilo A.W."/>
            <person name="Rosmana A."/>
            <person name="McMahon P."/>
            <person name="Junaid M."/>
            <person name="Guest D."/>
            <person name="Kheng T.Y."/>
            <person name="Meinhardt L.W."/>
            <person name="Bailey B.A."/>
        </authorList>
    </citation>
    <scope>NUCLEOTIDE SEQUENCE [LARGE SCALE GENOMIC DNA]</scope>
    <source>
        <strain evidence="9 10">CT2</strain>
    </source>
</reference>
<dbReference type="Proteomes" id="UP000383932">
    <property type="component" value="Unassembled WGS sequence"/>
</dbReference>
<dbReference type="Pfam" id="PF00924">
    <property type="entry name" value="MS_channel_2nd"/>
    <property type="match status" value="1"/>
</dbReference>
<dbReference type="OrthoDB" id="544685at2759"/>
<dbReference type="InterPro" id="IPR010920">
    <property type="entry name" value="LSM_dom_sf"/>
</dbReference>
<dbReference type="InterPro" id="IPR011992">
    <property type="entry name" value="EF-hand-dom_pair"/>
</dbReference>
<feature type="compositionally biased region" description="Polar residues" evidence="6">
    <location>
        <begin position="12"/>
        <end position="41"/>
    </location>
</feature>
<dbReference type="GO" id="GO:0016020">
    <property type="term" value="C:membrane"/>
    <property type="evidence" value="ECO:0007669"/>
    <property type="project" value="UniProtKB-SubCell"/>
</dbReference>
<keyword evidence="4 7" id="KW-1133">Transmembrane helix</keyword>
<feature type="transmembrane region" description="Helical" evidence="7">
    <location>
        <begin position="431"/>
        <end position="451"/>
    </location>
</feature>
<feature type="transmembrane region" description="Helical" evidence="7">
    <location>
        <begin position="457"/>
        <end position="475"/>
    </location>
</feature>
<organism evidence="9 10">
    <name type="scientific">Ceratobasidium theobromae</name>
    <dbReference type="NCBI Taxonomy" id="1582974"/>
    <lineage>
        <taxon>Eukaryota</taxon>
        <taxon>Fungi</taxon>
        <taxon>Dikarya</taxon>
        <taxon>Basidiomycota</taxon>
        <taxon>Agaricomycotina</taxon>
        <taxon>Agaricomycetes</taxon>
        <taxon>Cantharellales</taxon>
        <taxon>Ceratobasidiaceae</taxon>
        <taxon>Ceratobasidium</taxon>
    </lineage>
</organism>
<dbReference type="InterPro" id="IPR018247">
    <property type="entry name" value="EF_Hand_1_Ca_BS"/>
</dbReference>
<dbReference type="CDD" id="cd00051">
    <property type="entry name" value="EFh"/>
    <property type="match status" value="1"/>
</dbReference>
<dbReference type="Pfam" id="PF13405">
    <property type="entry name" value="EF-hand_6"/>
    <property type="match status" value="1"/>
</dbReference>
<keyword evidence="5 7" id="KW-0472">Membrane</keyword>
<dbReference type="PANTHER" id="PTHR31323:SF11">
    <property type="entry name" value="EF-HAND DOMAIN-CONTAINING PROTEIN"/>
    <property type="match status" value="1"/>
</dbReference>
<feature type="domain" description="EF-hand" evidence="8">
    <location>
        <begin position="378"/>
        <end position="413"/>
    </location>
</feature>
<keyword evidence="2 7" id="KW-0812">Transmembrane</keyword>
<dbReference type="InterPro" id="IPR058650">
    <property type="entry name" value="Msy1/2-like"/>
</dbReference>
<keyword evidence="10" id="KW-1185">Reference proteome</keyword>
<gene>
    <name evidence="9" type="ORF">CTheo_1733</name>
</gene>
<comment type="caution">
    <text evidence="9">The sequence shown here is derived from an EMBL/GenBank/DDBJ whole genome shotgun (WGS) entry which is preliminary data.</text>
</comment>
<name>A0A5N5QST8_9AGAM</name>
<feature type="region of interest" description="Disordered" evidence="6">
    <location>
        <begin position="1"/>
        <end position="44"/>
    </location>
</feature>
<dbReference type="Gene3D" id="1.10.238.10">
    <property type="entry name" value="EF-hand"/>
    <property type="match status" value="1"/>
</dbReference>
<evidence type="ECO:0000256" key="1">
    <source>
        <dbReference type="ARBA" id="ARBA00004370"/>
    </source>
</evidence>
<dbReference type="PROSITE" id="PS50222">
    <property type="entry name" value="EF_HAND_2"/>
    <property type="match status" value="1"/>
</dbReference>
<dbReference type="GO" id="GO:0005509">
    <property type="term" value="F:calcium ion binding"/>
    <property type="evidence" value="ECO:0007669"/>
    <property type="project" value="InterPro"/>
</dbReference>
<feature type="compositionally biased region" description="Basic and acidic residues" evidence="6">
    <location>
        <begin position="1"/>
        <end position="11"/>
    </location>
</feature>
<dbReference type="InterPro" id="IPR023408">
    <property type="entry name" value="MscS_beta-dom_sf"/>
</dbReference>
<dbReference type="GO" id="GO:0005262">
    <property type="term" value="F:calcium channel activity"/>
    <property type="evidence" value="ECO:0007669"/>
    <property type="project" value="TreeGrafter"/>
</dbReference>
<feature type="transmembrane region" description="Helical" evidence="7">
    <location>
        <begin position="202"/>
        <end position="225"/>
    </location>
</feature>
<evidence type="ECO:0000256" key="6">
    <source>
        <dbReference type="SAM" id="MobiDB-lite"/>
    </source>
</evidence>
<sequence>MAERKEREDSHGITSTEISQSPTLGNSNEKYDSDSTATNSSDEFDWDAADGDEQSIHHAKKAKRGRRLWLAFLKLARPIRTTIIAIIGGGFFITPLLVVHFQFRNSPARWHAFTWSLWLSITWAAGCITSLLIDILPGLILRFIFAVAGKPPERLKTKLELFMAVSFWIKLALDISWSWIALSVVRAIVNPPGSYWVYVNRVMQALFSAGIIFLVEKLFLQFVAIRFHEEAMADRLAENHLALKALDRLSNATTSHGRPKGFKKKHKAGSASRNASVELLGATNNSPISRPGTPDPSQPKSPVNEKDKAKKKRKKAVAAILGDAVAAVALKDSKFNKRGEIGSLHSARRLARDLFENLGSIDPERKELTVEDFYPFFKTEEDARVAFSMFDKDGNGDISKKEMREAVQRIYRERKALTASLKDMGNVVSKLDGVLIALALVLILFICLLIFNRSNTLASLVPMATIILGFSFIFGNSAKTLFESLIFIFSTHVYDVGDLVMIDEQALFVKEFGLFSTTFRRVDGQEIVAPNALLASVKLIHNVRRSGSMWETTPLQVAYDTPLQALEELRRRLRQYVATNSREWAGGCDLNIDKMEYQNAIHLIVAMEHRGNWQDWGGRWNRRNAFMKNLKSELENLEIQYSLPLQPVAFHSHSQPPPWYRNENLGNAGYMRSDGNRGASLGVPGLSHSPSLRMTSL</sequence>
<accession>A0A5N5QST8</accession>